<reference evidence="2" key="1">
    <citation type="submission" date="2022-04" db="EMBL/GenBank/DDBJ databases">
        <title>Carnegiea gigantea Genome sequencing and assembly v2.</title>
        <authorList>
            <person name="Copetti D."/>
            <person name="Sanderson M.J."/>
            <person name="Burquez A."/>
            <person name="Wojciechowski M.F."/>
        </authorList>
    </citation>
    <scope>NUCLEOTIDE SEQUENCE</scope>
    <source>
        <strain evidence="2">SGP5-SGP5p</strain>
        <tissue evidence="2">Aerial part</tissue>
    </source>
</reference>
<name>A0A9Q1QJ15_9CARY</name>
<sequence>MKSLLEEKNYRMWKRAMEIELSTKHKLAFVLSTLARPDDDPVKATQWNASNNLAYLITFFPPFVEVAFATNAKGRNTTGGAGLWKNAQLEVSALYSKGSEEQCGVSSNKGHTREKCRQLAADDTGQAHAWQTGQVCCPAGYLADLMEQHPCDFSVNSYADVIQSHPHMFLPHASTNQPTTDKPSGQIAQPSSMISVRVKRKPTWEEDLAVFLHKTMQYSKW</sequence>
<dbReference type="EMBL" id="JAKOGI010000098">
    <property type="protein sequence ID" value="KAJ8444448.1"/>
    <property type="molecule type" value="Genomic_DNA"/>
</dbReference>
<comment type="caution">
    <text evidence="2">The sequence shown here is derived from an EMBL/GenBank/DDBJ whole genome shotgun (WGS) entry which is preliminary data.</text>
</comment>
<dbReference type="Proteomes" id="UP001153076">
    <property type="component" value="Unassembled WGS sequence"/>
</dbReference>
<dbReference type="OrthoDB" id="5544992at2759"/>
<dbReference type="InterPro" id="IPR029472">
    <property type="entry name" value="Copia-like_N"/>
</dbReference>
<dbReference type="Pfam" id="PF14244">
    <property type="entry name" value="Retrotran_gag_3"/>
    <property type="match status" value="1"/>
</dbReference>
<organism evidence="2 3">
    <name type="scientific">Carnegiea gigantea</name>
    <dbReference type="NCBI Taxonomy" id="171969"/>
    <lineage>
        <taxon>Eukaryota</taxon>
        <taxon>Viridiplantae</taxon>
        <taxon>Streptophyta</taxon>
        <taxon>Embryophyta</taxon>
        <taxon>Tracheophyta</taxon>
        <taxon>Spermatophyta</taxon>
        <taxon>Magnoliopsida</taxon>
        <taxon>eudicotyledons</taxon>
        <taxon>Gunneridae</taxon>
        <taxon>Pentapetalae</taxon>
        <taxon>Caryophyllales</taxon>
        <taxon>Cactineae</taxon>
        <taxon>Cactaceae</taxon>
        <taxon>Cactoideae</taxon>
        <taxon>Echinocereeae</taxon>
        <taxon>Carnegiea</taxon>
    </lineage>
</organism>
<accession>A0A9Q1QJ15</accession>
<evidence type="ECO:0000259" key="1">
    <source>
        <dbReference type="Pfam" id="PF14244"/>
    </source>
</evidence>
<evidence type="ECO:0000313" key="3">
    <source>
        <dbReference type="Proteomes" id="UP001153076"/>
    </source>
</evidence>
<feature type="domain" description="Retrotransposon Copia-like N-terminal" evidence="1">
    <location>
        <begin position="4"/>
        <end position="37"/>
    </location>
</feature>
<proteinExistence type="predicted"/>
<keyword evidence="3" id="KW-1185">Reference proteome</keyword>
<gene>
    <name evidence="2" type="ORF">Cgig2_005970</name>
</gene>
<evidence type="ECO:0000313" key="2">
    <source>
        <dbReference type="EMBL" id="KAJ8444448.1"/>
    </source>
</evidence>
<dbReference type="AlphaFoldDB" id="A0A9Q1QJ15"/>
<protein>
    <recommendedName>
        <fullName evidence="1">Retrotransposon Copia-like N-terminal domain-containing protein</fullName>
    </recommendedName>
</protein>